<dbReference type="GO" id="GO:0005840">
    <property type="term" value="C:ribosome"/>
    <property type="evidence" value="ECO:0007669"/>
    <property type="project" value="InterPro"/>
</dbReference>
<keyword evidence="3" id="KW-0689">Ribosomal protein</keyword>
<dbReference type="PANTHER" id="PTHR15925:SF2">
    <property type="entry name" value="SMALL RIBOSOMAL SUBUNIT PROTEIN MS23"/>
    <property type="match status" value="1"/>
</dbReference>
<feature type="compositionally biased region" description="Polar residues" evidence="7">
    <location>
        <begin position="129"/>
        <end position="143"/>
    </location>
</feature>
<evidence type="ECO:0000256" key="5">
    <source>
        <dbReference type="ARBA" id="ARBA00023274"/>
    </source>
</evidence>
<evidence type="ECO:0000313" key="9">
    <source>
        <dbReference type="EMBL" id="JAS56335.1"/>
    </source>
</evidence>
<dbReference type="CDD" id="cd23701">
    <property type="entry name" value="At1g26750"/>
    <property type="match status" value="1"/>
</dbReference>
<keyword evidence="4" id="KW-0496">Mitochondrion</keyword>
<dbReference type="EMBL" id="GECZ01013434">
    <property type="protein sequence ID" value="JAS56335.1"/>
    <property type="molecule type" value="Transcribed_RNA"/>
</dbReference>
<evidence type="ECO:0000256" key="4">
    <source>
        <dbReference type="ARBA" id="ARBA00023128"/>
    </source>
</evidence>
<dbReference type="GO" id="GO:0005739">
    <property type="term" value="C:mitochondrion"/>
    <property type="evidence" value="ECO:0007669"/>
    <property type="project" value="InterPro"/>
</dbReference>
<dbReference type="GO" id="GO:0003735">
    <property type="term" value="F:structural constituent of ribosome"/>
    <property type="evidence" value="ECO:0007669"/>
    <property type="project" value="InterPro"/>
</dbReference>
<dbReference type="InterPro" id="IPR059242">
    <property type="entry name" value="mS23_dom"/>
</dbReference>
<dbReference type="PANTHER" id="PTHR15925">
    <property type="entry name" value="MITOCHONDRIAL RIBOSOMAL PROTEIN S23"/>
    <property type="match status" value="1"/>
</dbReference>
<dbReference type="Pfam" id="PF10484">
    <property type="entry name" value="MRP-S23"/>
    <property type="match status" value="1"/>
</dbReference>
<dbReference type="AlphaFoldDB" id="A0A1B6G1M3"/>
<evidence type="ECO:0000256" key="1">
    <source>
        <dbReference type="ARBA" id="ARBA00004173"/>
    </source>
</evidence>
<feature type="domain" description="Small ribosomal subunit protein mS23 conserved" evidence="8">
    <location>
        <begin position="2"/>
        <end position="124"/>
    </location>
</feature>
<evidence type="ECO:0000256" key="7">
    <source>
        <dbReference type="SAM" id="MobiDB-lite"/>
    </source>
</evidence>
<evidence type="ECO:0000256" key="6">
    <source>
        <dbReference type="ARBA" id="ARBA00035137"/>
    </source>
</evidence>
<reference evidence="9" key="1">
    <citation type="submission" date="2015-11" db="EMBL/GenBank/DDBJ databases">
        <title>De novo transcriptome assembly of four potential Pierce s Disease insect vectors from Arizona vineyards.</title>
        <authorList>
            <person name="Tassone E.E."/>
        </authorList>
    </citation>
    <scope>NUCLEOTIDE SEQUENCE</scope>
</reference>
<gene>
    <name evidence="9" type="ORF">g.15263</name>
</gene>
<dbReference type="GO" id="GO:0006412">
    <property type="term" value="P:translation"/>
    <property type="evidence" value="ECO:0007669"/>
    <property type="project" value="InterPro"/>
</dbReference>
<protein>
    <recommendedName>
        <fullName evidence="6">Small ribosomal subunit protein mS23</fullName>
    </recommendedName>
</protein>
<name>A0A1B6G1M3_9HEMI</name>
<proteinExistence type="inferred from homology"/>
<comment type="similarity">
    <text evidence="2">Belongs to the mitochondrion-specific ribosomal protein mS23 family.</text>
</comment>
<dbReference type="InterPro" id="IPR019520">
    <property type="entry name" value="Ribosomal_mS23_met"/>
</dbReference>
<evidence type="ECO:0000256" key="3">
    <source>
        <dbReference type="ARBA" id="ARBA00022980"/>
    </source>
</evidence>
<evidence type="ECO:0000256" key="2">
    <source>
        <dbReference type="ARBA" id="ARBA00009864"/>
    </source>
</evidence>
<keyword evidence="5" id="KW-0687">Ribonucleoprotein</keyword>
<comment type="subcellular location">
    <subcellularLocation>
        <location evidence="1">Mitochondrion</location>
    </subcellularLocation>
</comment>
<feature type="region of interest" description="Disordered" evidence="7">
    <location>
        <begin position="127"/>
        <end position="170"/>
    </location>
</feature>
<dbReference type="InterPro" id="IPR023611">
    <property type="entry name" value="mS23_dom_met"/>
</dbReference>
<organism evidence="9">
    <name type="scientific">Cuerna arida</name>
    <dbReference type="NCBI Taxonomy" id="1464854"/>
    <lineage>
        <taxon>Eukaryota</taxon>
        <taxon>Metazoa</taxon>
        <taxon>Ecdysozoa</taxon>
        <taxon>Arthropoda</taxon>
        <taxon>Hexapoda</taxon>
        <taxon>Insecta</taxon>
        <taxon>Pterygota</taxon>
        <taxon>Neoptera</taxon>
        <taxon>Paraneoptera</taxon>
        <taxon>Hemiptera</taxon>
        <taxon>Auchenorrhyncha</taxon>
        <taxon>Membracoidea</taxon>
        <taxon>Cicadellidae</taxon>
        <taxon>Cicadellinae</taxon>
        <taxon>Proconiini</taxon>
        <taxon>Cuerna</taxon>
    </lineage>
</organism>
<evidence type="ECO:0000259" key="8">
    <source>
        <dbReference type="Pfam" id="PF10484"/>
    </source>
</evidence>
<sequence>MAQSRLEKVGTIFSRVSNLIRTGSMSMNDRPLWYDVYKAFPPAVPPKFDRSVPNIPIKQILYTEDIIRAKFHKDMGRSLPAVNMRDTQYATVTQKMINLCTDIQKKKGLDLEEAYQEAFHIIKTEELTKPTSSSQSEGPSIASTFKEALEKKNKSEPPINLSVKDILSDK</sequence>
<accession>A0A1B6G1M3</accession>